<comment type="caution">
    <text evidence="1">The sequence shown here is derived from an EMBL/GenBank/DDBJ whole genome shotgun (WGS) entry which is preliminary data.</text>
</comment>
<evidence type="ECO:0000313" key="1">
    <source>
        <dbReference type="EMBL" id="TGY78610.1"/>
    </source>
</evidence>
<reference evidence="1" key="1">
    <citation type="submission" date="2019-04" db="EMBL/GenBank/DDBJ databases">
        <title>Microbes associate with the intestines of laboratory mice.</title>
        <authorList>
            <person name="Navarre W."/>
            <person name="Wong E."/>
            <person name="Huang K."/>
            <person name="Tropini C."/>
            <person name="Ng K."/>
            <person name="Yu B."/>
        </authorList>
    </citation>
    <scope>NUCLEOTIDE SEQUENCE</scope>
    <source>
        <strain evidence="1">NM04_E33</strain>
    </source>
</reference>
<accession>A0AC61RFP6</accession>
<name>A0AC61RFP6_9BACT</name>
<evidence type="ECO:0000313" key="2">
    <source>
        <dbReference type="Proteomes" id="UP000306319"/>
    </source>
</evidence>
<dbReference type="EMBL" id="SRYB01000012">
    <property type="protein sequence ID" value="TGY78610.1"/>
    <property type="molecule type" value="Genomic_DNA"/>
</dbReference>
<proteinExistence type="predicted"/>
<protein>
    <submittedName>
        <fullName evidence="1">Bifunctional UDP-N-acetylmuramoyl-tripeptide:D-alanyl-D-alanine ligase/alanine racemase</fullName>
    </submittedName>
</protein>
<gene>
    <name evidence="1" type="ORF">E5331_09840</name>
</gene>
<organism evidence="1 2">
    <name type="scientific">Lepagella muris</name>
    <dbReference type="NCBI Taxonomy" id="3032870"/>
    <lineage>
        <taxon>Bacteria</taxon>
        <taxon>Pseudomonadati</taxon>
        <taxon>Bacteroidota</taxon>
        <taxon>Bacteroidia</taxon>
        <taxon>Bacteroidales</taxon>
        <taxon>Muribaculaceae</taxon>
        <taxon>Lepagella</taxon>
    </lineage>
</organism>
<sequence>MNAYLSEIACALGLESDAKTPIDTLLTDSRSLSHPETSLFFAINTPGGNNGHDYMRQLYDMGVRAFVAQYVPEDMKDCKDASILITEDSVAALHTVAAIARKTTAHRVAITGSRGKTTLKEWIFQLMEPIAEIARSPRSYNSRIGVPLSMWEIEDSTAIALIETGISRKGEMKPLADCIMPETVIFTNIGDAHSDGFESMEEKAQEKAILAERECVKNIIYNADSKLLNDAIAPVAKGKNVIGWSRSDRNAPLFIEVGAFTSNALNELKYTYNGETHSLRAPISNETDVENVAGALAFMLLCGVDHDTISQRFALLHKIGTRLNVSEGVNDCSLILDSYTSDFSSLMPAINFMMRRKMPSQNPVLIMSDIRHETAPGKDLYKTIADAVVDSGISRFIGVGKEMCRHSSMFPEGSLFFEDTAKLLESMSPSDFINEIILLKGAPEFEFNRINELLEARKHETVLEVNLDSIVRNYNYFRSHLPAGTGIVAMVKASGYGAGSYEIAKTMQDCGAAYLAVAVLDEGIDLRRNGITMPIMVMNPKVVNYRSMFANHLEPEIYSFEMLNDVIREAKKNGIKDYPIHLKLETGMHRTGFISEELDEVIRIILSQDSVRLSSMFSHLATSDCVDMDDYTLLQLDRFRKMTDHILEKMPYYVKRHVLNSAGILRFPEHHYDMARLGIGLYGANTLPESIEKPLDVVSTLRTVITAIRELEAGETIGYGRKGVLTRKSRIATIPIGYADGMNRHFGRGNICVKINGQDAPTIGNICMDACMIDVTGIDCKVGDAVEIFGPNASVQRLADLLDTIPYEILTSVSPRVKRIYYRE</sequence>
<dbReference type="Proteomes" id="UP000306319">
    <property type="component" value="Unassembled WGS sequence"/>
</dbReference>
<keyword evidence="2" id="KW-1185">Reference proteome</keyword>
<keyword evidence="1" id="KW-0436">Ligase</keyword>